<evidence type="ECO:0000313" key="3">
    <source>
        <dbReference type="Proteomes" id="UP000683925"/>
    </source>
</evidence>
<proteinExistence type="predicted"/>
<dbReference type="PROSITE" id="PS50082">
    <property type="entry name" value="WD_REPEATS_2"/>
    <property type="match status" value="1"/>
</dbReference>
<dbReference type="InterPro" id="IPR001680">
    <property type="entry name" value="WD40_rpt"/>
</dbReference>
<gene>
    <name evidence="2" type="ORF">POCTA_138.1.T1220042</name>
</gene>
<keyword evidence="1" id="KW-0853">WD repeat</keyword>
<dbReference type="AlphaFoldDB" id="A0A8S1XH43"/>
<reference evidence="2" key="1">
    <citation type="submission" date="2021-01" db="EMBL/GenBank/DDBJ databases">
        <authorList>
            <consortium name="Genoscope - CEA"/>
            <person name="William W."/>
        </authorList>
    </citation>
    <scope>NUCLEOTIDE SEQUENCE</scope>
</reference>
<comment type="caution">
    <text evidence="2">The sequence shown here is derived from an EMBL/GenBank/DDBJ whole genome shotgun (WGS) entry which is preliminary data.</text>
</comment>
<keyword evidence="3" id="KW-1185">Reference proteome</keyword>
<organism evidence="2 3">
    <name type="scientific">Paramecium octaurelia</name>
    <dbReference type="NCBI Taxonomy" id="43137"/>
    <lineage>
        <taxon>Eukaryota</taxon>
        <taxon>Sar</taxon>
        <taxon>Alveolata</taxon>
        <taxon>Ciliophora</taxon>
        <taxon>Intramacronucleata</taxon>
        <taxon>Oligohymenophorea</taxon>
        <taxon>Peniculida</taxon>
        <taxon>Parameciidae</taxon>
        <taxon>Paramecium</taxon>
    </lineage>
</organism>
<dbReference type="EMBL" id="CAJJDP010000122">
    <property type="protein sequence ID" value="CAD8200506.1"/>
    <property type="molecule type" value="Genomic_DNA"/>
</dbReference>
<dbReference type="OrthoDB" id="312140at2759"/>
<feature type="repeat" description="WD" evidence="1">
    <location>
        <begin position="25"/>
        <end position="60"/>
    </location>
</feature>
<name>A0A8S1XH43_PAROT</name>
<evidence type="ECO:0000256" key="1">
    <source>
        <dbReference type="PROSITE-ProRule" id="PRU00221"/>
    </source>
</evidence>
<dbReference type="Proteomes" id="UP000683925">
    <property type="component" value="Unassembled WGS sequence"/>
</dbReference>
<evidence type="ECO:0000313" key="2">
    <source>
        <dbReference type="EMBL" id="CAD8200506.1"/>
    </source>
</evidence>
<dbReference type="PROSITE" id="PS50294">
    <property type="entry name" value="WD_REPEATS_REGION"/>
    <property type="match status" value="1"/>
</dbReference>
<protein>
    <submittedName>
        <fullName evidence="2">Uncharacterized protein</fullName>
    </submittedName>
</protein>
<sequence length="60" mass="7230">MTFICIWQFIIRFWDANKRQQRAQFNCQTDCLRSIYFSPNSTTLADSRDNPIRLWDVKIG</sequence>
<accession>A0A8S1XH43</accession>